<feature type="compositionally biased region" description="Gly residues" evidence="2">
    <location>
        <begin position="74"/>
        <end position="85"/>
    </location>
</feature>
<evidence type="ECO:0000256" key="2">
    <source>
        <dbReference type="SAM" id="MobiDB-lite"/>
    </source>
</evidence>
<feature type="region of interest" description="Disordered" evidence="2">
    <location>
        <begin position="1"/>
        <end position="230"/>
    </location>
</feature>
<evidence type="ECO:0000256" key="1">
    <source>
        <dbReference type="PROSITE-ProRule" id="PRU00047"/>
    </source>
</evidence>
<dbReference type="GO" id="GO:0008270">
    <property type="term" value="F:zinc ion binding"/>
    <property type="evidence" value="ECO:0007669"/>
    <property type="project" value="UniProtKB-KW"/>
</dbReference>
<feature type="region of interest" description="Disordered" evidence="2">
    <location>
        <begin position="461"/>
        <end position="542"/>
    </location>
</feature>
<dbReference type="GO" id="GO:0003676">
    <property type="term" value="F:nucleic acid binding"/>
    <property type="evidence" value="ECO:0007669"/>
    <property type="project" value="InterPro"/>
</dbReference>
<dbReference type="EMBL" id="CDMZ01000268">
    <property type="protein sequence ID" value="CEM10598.1"/>
    <property type="molecule type" value="Genomic_DNA"/>
</dbReference>
<dbReference type="PROSITE" id="PS50158">
    <property type="entry name" value="ZF_CCHC"/>
    <property type="match status" value="1"/>
</dbReference>
<feature type="compositionally biased region" description="Acidic residues" evidence="2">
    <location>
        <begin position="105"/>
        <end position="127"/>
    </location>
</feature>
<feature type="compositionally biased region" description="Gly residues" evidence="2">
    <location>
        <begin position="524"/>
        <end position="535"/>
    </location>
</feature>
<keyword evidence="1" id="KW-0479">Metal-binding</keyword>
<proteinExistence type="predicted"/>
<feature type="domain" description="CCHC-type" evidence="3">
    <location>
        <begin position="388"/>
        <end position="403"/>
    </location>
</feature>
<evidence type="ECO:0000313" key="4">
    <source>
        <dbReference type="EMBL" id="CEM10598.1"/>
    </source>
</evidence>
<feature type="compositionally biased region" description="Low complexity" evidence="2">
    <location>
        <begin position="57"/>
        <end position="66"/>
    </location>
</feature>
<dbReference type="VEuPathDB" id="CryptoDB:Cvel_16250"/>
<keyword evidence="1" id="KW-0862">Zinc</keyword>
<gene>
    <name evidence="4" type="ORF">Cvel_16250</name>
</gene>
<dbReference type="InterPro" id="IPR001878">
    <property type="entry name" value="Znf_CCHC"/>
</dbReference>
<dbReference type="AlphaFoldDB" id="A0A0G4FCX1"/>
<evidence type="ECO:0000259" key="3">
    <source>
        <dbReference type="PROSITE" id="PS50158"/>
    </source>
</evidence>
<feature type="compositionally biased region" description="Low complexity" evidence="2">
    <location>
        <begin position="29"/>
        <end position="41"/>
    </location>
</feature>
<organism evidence="4">
    <name type="scientific">Chromera velia CCMP2878</name>
    <dbReference type="NCBI Taxonomy" id="1169474"/>
    <lineage>
        <taxon>Eukaryota</taxon>
        <taxon>Sar</taxon>
        <taxon>Alveolata</taxon>
        <taxon>Colpodellida</taxon>
        <taxon>Chromeraceae</taxon>
        <taxon>Chromera</taxon>
    </lineage>
</organism>
<feature type="compositionally biased region" description="Acidic residues" evidence="2">
    <location>
        <begin position="174"/>
        <end position="223"/>
    </location>
</feature>
<reference evidence="4" key="1">
    <citation type="submission" date="2014-11" db="EMBL/GenBank/DDBJ databases">
        <authorList>
            <person name="Otto D Thomas"/>
            <person name="Naeem Raeece"/>
        </authorList>
    </citation>
    <scope>NUCLEOTIDE SEQUENCE</scope>
</reference>
<feature type="compositionally biased region" description="Gly residues" evidence="2">
    <location>
        <begin position="42"/>
        <end position="56"/>
    </location>
</feature>
<sequence>MASSKPPGPIELSSDEESESDRSPPPDSRPVSSRPVVSAPSNGGGGSSQREQGGGQPPRSETGSAAGRDRGEGEGGGVGGSGGAASGLAAGEEGDEELGMSKLSEEEDEDDDEGDEEEEEEDDDDEVQIVHVVPPTRKPPPSQNKGGHIKREQASPPVSGNGPKGLQKMSDVSDSSDDDEDGDEGEEDEGDEEDDESDGDDEDMFEEGDDEDEDEEDSEEGEIILDRGGDVKKIRGGDDLIINQLDKSVNQETAEQLMKHKGHGKLNDALQGALKNLYHTNKETWPKSFKPPQWCDPGPATSRFRGGGSRFVGDARSMQIAARVNELTSKGLLGSSDSADTGDAGSVHESHVERGKRQLKVMFDFPAIRNACISCGSMTHLVCEATLCFKCGEAGHEIGDCQKSTSQIAARDLKFSKIFKADINYMTEANTRRRSRPAPPVTCITCGRNPCRHLRCGWEEGEGGSKRRRGLQEKEEFEIPLGGGGKGRSPPSRWEQREYQPRGAGGGGGVSRSQTGPAAVAHGYGQGHGGGGRNYRGGNPVVLNPYMQQQQQQLGRQHSYGQQQQPYQPQQTQVMQQPVNLHANLQYQQQQQQQMMQQQQMQMQMQMRADQGGAPGMMPLLPAPNGQPVRQVRMAGGTGAGFGPSQGYGGHQYRRYG</sequence>
<keyword evidence="1" id="KW-0863">Zinc-finger</keyword>
<protein>
    <recommendedName>
        <fullName evidence="3">CCHC-type domain-containing protein</fullName>
    </recommendedName>
</protein>
<name>A0A0G4FCX1_9ALVE</name>
<accession>A0A0G4FCX1</accession>